<evidence type="ECO:0000313" key="2">
    <source>
        <dbReference type="WBParaSite" id="RSKR_0000719132.1"/>
    </source>
</evidence>
<sequence>MNNQGTSQHYQNEYCGANGSENYFYDDYYISSDYRSNPMIYYNDNQFDHNNLNQFSNYNNNQVCRQDNYPIYNEKQPSTLNFNQFNCSNETQINYYNSDSQYNYSNDQYNLSNINQIDNTNNAKQFNSDVNKFNYFNQNQTKINYPNEYSSDDMPVNYNYNNTCETSQLSESSKMYINKSNSDEEKLSFHNQVYYGNFNNTGHKESYGQEYSQVYNISTNNNNIMLYQNYFTQSNDMEVINDSYPISKIPNLENGCLPILNNDMSYENQNIEFPRCDKELMRRFKKNEYSRNRYHRMSEENKKKINSKRAERMRKSRQREKILYQLYKISEATGDIIDDETMAEIDEIRKKRSHRAEVTRQKYASISIEERKLISSTQERRRYVRIRNNIP</sequence>
<dbReference type="Proteomes" id="UP000095286">
    <property type="component" value="Unplaced"/>
</dbReference>
<name>A0AC35U2Q2_9BILA</name>
<evidence type="ECO:0000313" key="1">
    <source>
        <dbReference type="Proteomes" id="UP000095286"/>
    </source>
</evidence>
<reference evidence="2" key="1">
    <citation type="submission" date="2016-11" db="UniProtKB">
        <authorList>
            <consortium name="WormBaseParasite"/>
        </authorList>
    </citation>
    <scope>IDENTIFICATION</scope>
    <source>
        <strain evidence="2">KR3021</strain>
    </source>
</reference>
<organism evidence="1 2">
    <name type="scientific">Rhabditophanes sp. KR3021</name>
    <dbReference type="NCBI Taxonomy" id="114890"/>
    <lineage>
        <taxon>Eukaryota</taxon>
        <taxon>Metazoa</taxon>
        <taxon>Ecdysozoa</taxon>
        <taxon>Nematoda</taxon>
        <taxon>Chromadorea</taxon>
        <taxon>Rhabditida</taxon>
        <taxon>Tylenchina</taxon>
        <taxon>Panagrolaimomorpha</taxon>
        <taxon>Strongyloidoidea</taxon>
        <taxon>Alloionematidae</taxon>
        <taxon>Rhabditophanes</taxon>
    </lineage>
</organism>
<proteinExistence type="predicted"/>
<accession>A0AC35U2Q2</accession>
<dbReference type="WBParaSite" id="RSKR_0000719132.1">
    <property type="protein sequence ID" value="RSKR_0000719132.1"/>
    <property type="gene ID" value="RSKR_0000719132"/>
</dbReference>
<protein>
    <submittedName>
        <fullName evidence="2">BZIP domain-containing protein</fullName>
    </submittedName>
</protein>